<dbReference type="AlphaFoldDB" id="A0A2S2PML5"/>
<dbReference type="EMBL" id="GGMR01018080">
    <property type="protein sequence ID" value="MBY30699.1"/>
    <property type="molecule type" value="Transcribed_RNA"/>
</dbReference>
<sequence length="237" mass="26776">MNSLIGNINVSEDGDELAHIWQPGTLKSSSHYKGDCDVLTLHTSIGKVNVSEDGNELAHVWQPGTSKSSRHKVNGDAVIMDSSIGKMNVFDELPYKYQPDMANYVSNKNCISPEMFESPSYYNNNDSLKSSTPLQLNKKTTVRKLFTPPLSPMSQKINKHNVNNELQMKYISTFIPKINIKLNKIMLNQEKHNDMLNEIYSILRKSQNMNDSIIENIILTGFPIDNLASLNEVEKKT</sequence>
<gene>
    <name evidence="1" type="ORF">g.79398</name>
</gene>
<reference evidence="1" key="1">
    <citation type="submission" date="2018-04" db="EMBL/GenBank/DDBJ databases">
        <title>Transcriptome of Schizaphis graminum biotype I.</title>
        <authorList>
            <person name="Scully E.D."/>
            <person name="Geib S.M."/>
            <person name="Palmer N.A."/>
            <person name="Koch K."/>
            <person name="Bradshaw J."/>
            <person name="Heng-Moss T."/>
            <person name="Sarath G."/>
        </authorList>
    </citation>
    <scope>NUCLEOTIDE SEQUENCE</scope>
</reference>
<protein>
    <submittedName>
        <fullName evidence="1">Uncharacterized protein</fullName>
    </submittedName>
</protein>
<accession>A0A2S2PML5</accession>
<name>A0A2S2PML5_SCHGA</name>
<evidence type="ECO:0000313" key="1">
    <source>
        <dbReference type="EMBL" id="MBY30699.1"/>
    </source>
</evidence>
<proteinExistence type="predicted"/>
<organism evidence="1">
    <name type="scientific">Schizaphis graminum</name>
    <name type="common">Green bug aphid</name>
    <dbReference type="NCBI Taxonomy" id="13262"/>
    <lineage>
        <taxon>Eukaryota</taxon>
        <taxon>Metazoa</taxon>
        <taxon>Ecdysozoa</taxon>
        <taxon>Arthropoda</taxon>
        <taxon>Hexapoda</taxon>
        <taxon>Insecta</taxon>
        <taxon>Pterygota</taxon>
        <taxon>Neoptera</taxon>
        <taxon>Paraneoptera</taxon>
        <taxon>Hemiptera</taxon>
        <taxon>Sternorrhyncha</taxon>
        <taxon>Aphidomorpha</taxon>
        <taxon>Aphidoidea</taxon>
        <taxon>Aphididae</taxon>
        <taxon>Aphidini</taxon>
        <taxon>Schizaphis</taxon>
    </lineage>
</organism>